<evidence type="ECO:0000256" key="7">
    <source>
        <dbReference type="PIRSR" id="PIRSR000138-2"/>
    </source>
</evidence>
<dbReference type="PIRSF" id="PIRSF000138">
    <property type="entry name" value="Al-hdrx_acd_dh"/>
    <property type="match status" value="1"/>
</dbReference>
<evidence type="ECO:0000313" key="9">
    <source>
        <dbReference type="EMBL" id="AZG16311.1"/>
    </source>
</evidence>
<dbReference type="PANTHER" id="PTHR10578">
    <property type="entry name" value="S -2-HYDROXY-ACID OXIDASE-RELATED"/>
    <property type="match status" value="1"/>
</dbReference>
<evidence type="ECO:0000256" key="2">
    <source>
        <dbReference type="ARBA" id="ARBA00022630"/>
    </source>
</evidence>
<dbReference type="GO" id="GO:0005737">
    <property type="term" value="C:cytoplasm"/>
    <property type="evidence" value="ECO:0007669"/>
    <property type="project" value="UniProtKB-ARBA"/>
</dbReference>
<evidence type="ECO:0000256" key="4">
    <source>
        <dbReference type="ARBA" id="ARBA00023002"/>
    </source>
</evidence>
<dbReference type="RefSeq" id="WP_124686041.1">
    <property type="nucleotide sequence ID" value="NZ_CP033970.1"/>
</dbReference>
<dbReference type="InterPro" id="IPR000262">
    <property type="entry name" value="FMN-dep_DH"/>
</dbReference>
<accession>A0A3G8H6Z3</accession>
<dbReference type="Pfam" id="PF01070">
    <property type="entry name" value="FMN_dh"/>
    <property type="match status" value="1"/>
</dbReference>
<dbReference type="CDD" id="cd02809">
    <property type="entry name" value="alpha_hydroxyacid_oxid_FMN"/>
    <property type="match status" value="1"/>
</dbReference>
<feature type="binding site" evidence="7">
    <location>
        <position position="160"/>
    </location>
    <ligand>
        <name>FMN</name>
        <dbReference type="ChEBI" id="CHEBI:58210"/>
    </ligand>
</feature>
<sequence length="361" mass="38210">MTTIPADTVALRDYERRFHERVPPAIAAYVAGYAADGLTQRDNRVAFDRLRLLPRALADLSQPSARTELFGQPLDYPILIAPTAWHRLVHADGELATVHAASLARTWMTVSTQASVTLEDIARAAATTLWFQLYLQPRREDTLTLVRRAEQAGYQAIVLTIDAVVSGIRNVEQRAGFRLPDGIGAVNLAGFAPPAPVDASQGSPVFRQMLRDAPTWRDVAWLCSQTVLPVLVKGLLHPADVVPALDAGVSGIVVSNHGGRTLDGVPATIDALPAVVRAVDGAVPVLLDGGIRRGTDIVKAIALGARAVMVGQPVLHALAVGGVPGVAHMLTVLQTELEVAMALLGCARLAALPGTVLPRAG</sequence>
<feature type="binding site" evidence="7">
    <location>
        <position position="111"/>
    </location>
    <ligand>
        <name>FMN</name>
        <dbReference type="ChEBI" id="CHEBI:58210"/>
    </ligand>
</feature>
<organism evidence="9 10">
    <name type="scientific">Cupriavidus pauculus</name>
    <dbReference type="NCBI Taxonomy" id="82633"/>
    <lineage>
        <taxon>Bacteria</taxon>
        <taxon>Pseudomonadati</taxon>
        <taxon>Pseudomonadota</taxon>
        <taxon>Betaproteobacteria</taxon>
        <taxon>Burkholderiales</taxon>
        <taxon>Burkholderiaceae</taxon>
        <taxon>Cupriavidus</taxon>
    </lineage>
</organism>
<dbReference type="InterPro" id="IPR012133">
    <property type="entry name" value="Alpha-hydoxy_acid_DH_FMN"/>
</dbReference>
<dbReference type="PROSITE" id="PS51349">
    <property type="entry name" value="FMN_HYDROXY_ACID_DH_2"/>
    <property type="match status" value="1"/>
</dbReference>
<protein>
    <submittedName>
        <fullName evidence="9">Alpha-hydroxy-acid oxidizing protein</fullName>
    </submittedName>
</protein>
<dbReference type="EMBL" id="CP033970">
    <property type="protein sequence ID" value="AZG16311.1"/>
    <property type="molecule type" value="Genomic_DNA"/>
</dbReference>
<dbReference type="Proteomes" id="UP000270411">
    <property type="component" value="Chromosome 2"/>
</dbReference>
<proteinExistence type="inferred from homology"/>
<feature type="binding site" evidence="7">
    <location>
        <begin position="82"/>
        <end position="84"/>
    </location>
    <ligand>
        <name>FMN</name>
        <dbReference type="ChEBI" id="CHEBI:58210"/>
    </ligand>
</feature>
<feature type="binding site" evidence="7">
    <location>
        <position position="29"/>
    </location>
    <ligand>
        <name>glyoxylate</name>
        <dbReference type="ChEBI" id="CHEBI:36655"/>
    </ligand>
</feature>
<dbReference type="InterPro" id="IPR037396">
    <property type="entry name" value="FMN_HAD"/>
</dbReference>
<dbReference type="FunFam" id="3.20.20.70:FF:000056">
    <property type="entry name" value="hydroxyacid oxidase 2"/>
    <property type="match status" value="1"/>
</dbReference>
<dbReference type="GO" id="GO:0010181">
    <property type="term" value="F:FMN binding"/>
    <property type="evidence" value="ECO:0007669"/>
    <property type="project" value="InterPro"/>
</dbReference>
<evidence type="ECO:0000313" key="10">
    <source>
        <dbReference type="Proteomes" id="UP000270411"/>
    </source>
</evidence>
<feature type="domain" description="FMN hydroxy acid dehydrogenase" evidence="8">
    <location>
        <begin position="3"/>
        <end position="361"/>
    </location>
</feature>
<dbReference type="AlphaFoldDB" id="A0A3G8H6Z3"/>
<comment type="similarity">
    <text evidence="5">Belongs to the FMN-dependent alpha-hydroxy acid dehydrogenase family.</text>
</comment>
<gene>
    <name evidence="9" type="ORF">EHF44_23235</name>
</gene>
<reference evidence="10" key="1">
    <citation type="submission" date="2018-11" db="EMBL/GenBank/DDBJ databases">
        <title>FDA dAtabase for Regulatory Grade micrObial Sequences (FDA-ARGOS): Supporting development and validation of Infectious Disease Dx tests.</title>
        <authorList>
            <person name="Goldberg B."/>
            <person name="Campos J."/>
            <person name="Tallon L."/>
            <person name="Sadzewicz L."/>
            <person name="Zhao X."/>
            <person name="Vavikolanu K."/>
            <person name="Mehta A."/>
            <person name="Aluvathingal J."/>
            <person name="Nadendla S."/>
            <person name="Geyer C."/>
            <person name="Nandy P."/>
            <person name="Yan Y."/>
            <person name="Sichtig H."/>
        </authorList>
    </citation>
    <scope>NUCLEOTIDE SEQUENCE [LARGE SCALE GENOMIC DNA]</scope>
    <source>
        <strain evidence="10">FDAARGOS_614</strain>
    </source>
</reference>
<dbReference type="SUPFAM" id="SSF51395">
    <property type="entry name" value="FMN-linked oxidoreductases"/>
    <property type="match status" value="1"/>
</dbReference>
<keyword evidence="2 7" id="KW-0285">Flavoprotein</keyword>
<dbReference type="PANTHER" id="PTHR10578:SF107">
    <property type="entry name" value="2-HYDROXYACID OXIDASE 1"/>
    <property type="match status" value="1"/>
</dbReference>
<dbReference type="Gene3D" id="3.20.20.70">
    <property type="entry name" value="Aldolase class I"/>
    <property type="match status" value="1"/>
</dbReference>
<feature type="binding site" evidence="7">
    <location>
        <position position="260"/>
    </location>
    <ligand>
        <name>glyoxylate</name>
        <dbReference type="ChEBI" id="CHEBI:36655"/>
    </ligand>
</feature>
<feature type="binding site" evidence="7">
    <location>
        <position position="132"/>
    </location>
    <ligand>
        <name>glyoxylate</name>
        <dbReference type="ChEBI" id="CHEBI:36655"/>
    </ligand>
</feature>
<keyword evidence="4" id="KW-0560">Oxidoreductase</keyword>
<feature type="binding site" evidence="7">
    <location>
        <position position="134"/>
    </location>
    <ligand>
        <name>glyoxylate</name>
        <dbReference type="ChEBI" id="CHEBI:36655"/>
    </ligand>
</feature>
<evidence type="ECO:0000256" key="5">
    <source>
        <dbReference type="ARBA" id="ARBA00024042"/>
    </source>
</evidence>
<feature type="binding site" evidence="7">
    <location>
        <position position="257"/>
    </location>
    <ligand>
        <name>glyoxylate</name>
        <dbReference type="ChEBI" id="CHEBI:36655"/>
    </ligand>
</feature>
<feature type="binding site" evidence="7">
    <location>
        <begin position="288"/>
        <end position="292"/>
    </location>
    <ligand>
        <name>FMN</name>
        <dbReference type="ChEBI" id="CHEBI:58210"/>
    </ligand>
</feature>
<dbReference type="GO" id="GO:0016491">
    <property type="term" value="F:oxidoreductase activity"/>
    <property type="evidence" value="ECO:0007669"/>
    <property type="project" value="UniProtKB-KW"/>
</dbReference>
<feature type="active site" description="Proton acceptor" evidence="6">
    <location>
        <position position="257"/>
    </location>
</feature>
<keyword evidence="3 7" id="KW-0288">FMN</keyword>
<dbReference type="OrthoDB" id="9770452at2"/>
<evidence type="ECO:0000256" key="1">
    <source>
        <dbReference type="ARBA" id="ARBA00001917"/>
    </source>
</evidence>
<comment type="cofactor">
    <cofactor evidence="1">
        <name>FMN</name>
        <dbReference type="ChEBI" id="CHEBI:58210"/>
    </cofactor>
</comment>
<feature type="binding site" evidence="7">
    <location>
        <position position="255"/>
    </location>
    <ligand>
        <name>FMN</name>
        <dbReference type="ChEBI" id="CHEBI:58210"/>
    </ligand>
</feature>
<feature type="binding site" evidence="7">
    <location>
        <position position="169"/>
    </location>
    <ligand>
        <name>glyoxylate</name>
        <dbReference type="ChEBI" id="CHEBI:36655"/>
    </ligand>
</feature>
<evidence type="ECO:0000256" key="6">
    <source>
        <dbReference type="PIRSR" id="PIRSR000138-1"/>
    </source>
</evidence>
<feature type="binding site" evidence="7">
    <location>
        <position position="233"/>
    </location>
    <ligand>
        <name>FMN</name>
        <dbReference type="ChEBI" id="CHEBI:58210"/>
    </ligand>
</feature>
<evidence type="ECO:0000256" key="3">
    <source>
        <dbReference type="ARBA" id="ARBA00022643"/>
    </source>
</evidence>
<dbReference type="KEGG" id="cpau:EHF44_23235"/>
<name>A0A3G8H6Z3_9BURK</name>
<evidence type="ECO:0000259" key="8">
    <source>
        <dbReference type="PROSITE" id="PS51349"/>
    </source>
</evidence>
<dbReference type="InterPro" id="IPR013785">
    <property type="entry name" value="Aldolase_TIM"/>
</dbReference>